<keyword evidence="16" id="KW-1185">Reference proteome</keyword>
<evidence type="ECO:0000256" key="11">
    <source>
        <dbReference type="ARBA" id="ARBA00023146"/>
    </source>
</evidence>
<dbReference type="Gene3D" id="2.40.30.130">
    <property type="match status" value="1"/>
</dbReference>
<dbReference type="PRINTS" id="PR00980">
    <property type="entry name" value="TRNASYNTHALA"/>
</dbReference>
<evidence type="ECO:0000256" key="13">
    <source>
        <dbReference type="ARBA" id="ARBA00048300"/>
    </source>
</evidence>
<dbReference type="FunFam" id="3.30.930.10:FF:000011">
    <property type="entry name" value="Alanine--tRNA ligase, cytoplasmic"/>
    <property type="match status" value="1"/>
</dbReference>
<evidence type="ECO:0000313" key="16">
    <source>
        <dbReference type="Proteomes" id="UP000838878"/>
    </source>
</evidence>
<dbReference type="Proteomes" id="UP000838878">
    <property type="component" value="Chromosome 7"/>
</dbReference>
<evidence type="ECO:0000259" key="14">
    <source>
        <dbReference type="PROSITE" id="PS50860"/>
    </source>
</evidence>
<dbReference type="GO" id="GO:0046872">
    <property type="term" value="F:metal ion binding"/>
    <property type="evidence" value="ECO:0007669"/>
    <property type="project" value="UniProtKB-KW"/>
</dbReference>
<dbReference type="InterPro" id="IPR018163">
    <property type="entry name" value="Thr/Ala-tRNA-synth_IIc_edit"/>
</dbReference>
<organism evidence="15 16">
    <name type="scientific">Brenthis ino</name>
    <name type="common">lesser marbled fritillary</name>
    <dbReference type="NCBI Taxonomy" id="405034"/>
    <lineage>
        <taxon>Eukaryota</taxon>
        <taxon>Metazoa</taxon>
        <taxon>Ecdysozoa</taxon>
        <taxon>Arthropoda</taxon>
        <taxon>Hexapoda</taxon>
        <taxon>Insecta</taxon>
        <taxon>Pterygota</taxon>
        <taxon>Neoptera</taxon>
        <taxon>Endopterygota</taxon>
        <taxon>Lepidoptera</taxon>
        <taxon>Glossata</taxon>
        <taxon>Ditrysia</taxon>
        <taxon>Papilionoidea</taxon>
        <taxon>Nymphalidae</taxon>
        <taxon>Heliconiinae</taxon>
        <taxon>Argynnini</taxon>
        <taxon>Brenthis</taxon>
    </lineage>
</organism>
<evidence type="ECO:0000256" key="3">
    <source>
        <dbReference type="ARBA" id="ARBA00022555"/>
    </source>
</evidence>
<evidence type="ECO:0000256" key="4">
    <source>
        <dbReference type="ARBA" id="ARBA00022598"/>
    </source>
</evidence>
<dbReference type="InterPro" id="IPR009000">
    <property type="entry name" value="Transl_B-barrel_sf"/>
</dbReference>
<name>A0A8J9UZH6_9NEOP</name>
<dbReference type="GO" id="GO:0005739">
    <property type="term" value="C:mitochondrion"/>
    <property type="evidence" value="ECO:0007669"/>
    <property type="project" value="TreeGrafter"/>
</dbReference>
<dbReference type="SUPFAM" id="SSF50447">
    <property type="entry name" value="Translation proteins"/>
    <property type="match status" value="1"/>
</dbReference>
<dbReference type="SUPFAM" id="SSF55681">
    <property type="entry name" value="Class II aaRS and biotin synthetases"/>
    <property type="match status" value="1"/>
</dbReference>
<dbReference type="EMBL" id="OV170227">
    <property type="protein sequence ID" value="CAH0728617.1"/>
    <property type="molecule type" value="Genomic_DNA"/>
</dbReference>
<reference evidence="15" key="1">
    <citation type="submission" date="2021-12" db="EMBL/GenBank/DDBJ databases">
        <authorList>
            <person name="Martin H S."/>
        </authorList>
    </citation>
    <scope>NUCLEOTIDE SEQUENCE</scope>
</reference>
<keyword evidence="5" id="KW-0479">Metal-binding</keyword>
<gene>
    <name evidence="15" type="ORF">BINO364_LOCUS13816</name>
</gene>
<dbReference type="OrthoDB" id="2423964at2759"/>
<protein>
    <recommendedName>
        <fullName evidence="2">alanine--tRNA ligase</fullName>
        <ecNumber evidence="2">6.1.1.7</ecNumber>
    </recommendedName>
    <alternativeName>
        <fullName evidence="12">Alanyl-tRNA synthetase</fullName>
    </alternativeName>
</protein>
<keyword evidence="7" id="KW-0862">Zinc</keyword>
<dbReference type="PANTHER" id="PTHR11777">
    <property type="entry name" value="ALANYL-TRNA SYNTHETASE"/>
    <property type="match status" value="1"/>
</dbReference>
<dbReference type="CDD" id="cd00673">
    <property type="entry name" value="AlaRS_core"/>
    <property type="match status" value="1"/>
</dbReference>
<keyword evidence="8" id="KW-0067">ATP-binding</keyword>
<evidence type="ECO:0000256" key="2">
    <source>
        <dbReference type="ARBA" id="ARBA00013168"/>
    </source>
</evidence>
<comment type="similarity">
    <text evidence="1">Belongs to the class-II aminoacyl-tRNA synthetase family.</text>
</comment>
<dbReference type="GO" id="GO:0006419">
    <property type="term" value="P:alanyl-tRNA aminoacylation"/>
    <property type="evidence" value="ECO:0007669"/>
    <property type="project" value="InterPro"/>
</dbReference>
<keyword evidence="6" id="KW-0547">Nucleotide-binding</keyword>
<dbReference type="InterPro" id="IPR050058">
    <property type="entry name" value="Ala-tRNA_ligase"/>
</dbReference>
<sequence length="1004" mass="111441">MFRLTVLGGPLPNKTQIRMNSSSSYIRNTFINYFKNDHDHKYIKSSSVVPLCDPTVPFVNAGMNQFKGVFLGIVEAPCSRAVNSQKCVRVGGKHNDLDIVGMDGTHHTFFEMLGNWSFGDYYKKEACQMAWDLLLGPYRLKPENLLVTYFAGDAVIGLQEDRECRDIWKQIGVPSSQLKAHGARDNFWEMGLTGPCGPCTEIHYIHPDGTLTEIWNLVFIQCNRESDGSVTSLRRHHVDTGMGLERMAALLQGVRSNYDTDLFRPIIAAIEKNSKHVPPYSSRYGADARRDRAYRRLADHARMVAVCLADRAFPSSSLNLKQVMRKSFKISTDVFQNPNLLNLLYNEVMATLGETYPEIVAREKDAKLIIDYERDNYAKLRSNMAKKWKELVKMYPEVEAMSDIESAGFALGYKEFKETMSKVNSTVVPGELVFKLYDTHGLQDDVIERIAKLNNLEIDKKSFWKLLSNHKSRHKTAFKEQSSNKGIMFDKAIETLHQNGVTVTDDQPKYNFMETNNQITFKPLKSKVVAILSDDGEWIDFSEPSENKPYYIVTESTNFYCEEGGQIADDGHIMFNENIKFKVDNVFKIRDIVFHKGQFILKVTDSDVYVRNGNSVSLEINSDKRLNIMINHTALHLLNAALRRVLPNSVICQVGSSVTEKGFSLNLSVYGEKLSQKVILQAQELVRESIKANVSIQTRVLDSTQLSMEEDVVTVPGETYPETGLRLVSSSPPLVSKELCCGTHVAAGAALRDACAVALRGGGGHAPALHALAGPGAVQARELFCRAQKLSEVADLADADRIREEVSVIRGELSRLCGWAGGAPCGDHAHCLQLLDTLLKRATDKNDVVLQSIAESEIQEACAAAAAEGRLFTVHFLRVSYLLSAAAARRCVASPPAPARPAMLLGCAGGVVVAAAHVPQEMVTPTFTAEKWLSCVLPIFKAHILPASEQSLLTRAEMSSTKVSLITCEQLVQDAMRVAIKYAQAQLRRASPAPGPARRAAEHE</sequence>
<dbReference type="InterPro" id="IPR018162">
    <property type="entry name" value="Ala-tRNA-ligase_IIc_anticod-bd"/>
</dbReference>
<dbReference type="Pfam" id="PF01411">
    <property type="entry name" value="tRNA-synt_2c"/>
    <property type="match status" value="2"/>
</dbReference>
<dbReference type="InterPro" id="IPR002318">
    <property type="entry name" value="Ala-tRNA-lgiase_IIc"/>
</dbReference>
<accession>A0A8J9UZH6</accession>
<dbReference type="SUPFAM" id="SSF101353">
    <property type="entry name" value="Putative anticodon-binding domain of alanyl-tRNA synthetase (AlaRS)"/>
    <property type="match status" value="1"/>
</dbReference>
<evidence type="ECO:0000256" key="7">
    <source>
        <dbReference type="ARBA" id="ARBA00022833"/>
    </source>
</evidence>
<dbReference type="InterPro" id="IPR018164">
    <property type="entry name" value="Ala-tRNA-synth_IIc_N"/>
</dbReference>
<proteinExistence type="inferred from homology"/>
<dbReference type="EC" id="6.1.1.7" evidence="2"/>
<evidence type="ECO:0000256" key="1">
    <source>
        <dbReference type="ARBA" id="ARBA00008226"/>
    </source>
</evidence>
<dbReference type="Gene3D" id="3.30.980.10">
    <property type="entry name" value="Threonyl-trna Synthetase, Chain A, domain 2"/>
    <property type="match status" value="1"/>
</dbReference>
<evidence type="ECO:0000256" key="12">
    <source>
        <dbReference type="ARBA" id="ARBA00032577"/>
    </source>
</evidence>
<keyword evidence="3" id="KW-0820">tRNA-binding</keyword>
<keyword evidence="9" id="KW-0694">RNA-binding</keyword>
<comment type="catalytic activity">
    <reaction evidence="13">
        <text>tRNA(Ala) + L-alanine + ATP = L-alanyl-tRNA(Ala) + AMP + diphosphate</text>
        <dbReference type="Rhea" id="RHEA:12540"/>
        <dbReference type="Rhea" id="RHEA-COMP:9657"/>
        <dbReference type="Rhea" id="RHEA-COMP:9923"/>
        <dbReference type="ChEBI" id="CHEBI:30616"/>
        <dbReference type="ChEBI" id="CHEBI:33019"/>
        <dbReference type="ChEBI" id="CHEBI:57972"/>
        <dbReference type="ChEBI" id="CHEBI:78442"/>
        <dbReference type="ChEBI" id="CHEBI:78497"/>
        <dbReference type="ChEBI" id="CHEBI:456215"/>
        <dbReference type="EC" id="6.1.1.7"/>
    </reaction>
</comment>
<dbReference type="GO" id="GO:0002161">
    <property type="term" value="F:aminoacyl-tRNA deacylase activity"/>
    <property type="evidence" value="ECO:0007669"/>
    <property type="project" value="TreeGrafter"/>
</dbReference>
<evidence type="ECO:0000256" key="8">
    <source>
        <dbReference type="ARBA" id="ARBA00022840"/>
    </source>
</evidence>
<feature type="domain" description="Alanyl-transfer RNA synthetases family profile" evidence="14">
    <location>
        <begin position="21"/>
        <end position="783"/>
    </location>
</feature>
<dbReference type="GO" id="GO:0004813">
    <property type="term" value="F:alanine-tRNA ligase activity"/>
    <property type="evidence" value="ECO:0007669"/>
    <property type="project" value="UniProtKB-EC"/>
</dbReference>
<feature type="non-terminal residue" evidence="15">
    <location>
        <position position="1004"/>
    </location>
</feature>
<evidence type="ECO:0000256" key="10">
    <source>
        <dbReference type="ARBA" id="ARBA00022917"/>
    </source>
</evidence>
<evidence type="ECO:0000256" key="9">
    <source>
        <dbReference type="ARBA" id="ARBA00022884"/>
    </source>
</evidence>
<dbReference type="GO" id="GO:0005524">
    <property type="term" value="F:ATP binding"/>
    <property type="evidence" value="ECO:0007669"/>
    <property type="project" value="UniProtKB-KW"/>
</dbReference>
<dbReference type="Gene3D" id="3.30.930.10">
    <property type="entry name" value="Bira Bifunctional Protein, Domain 2"/>
    <property type="match status" value="1"/>
</dbReference>
<evidence type="ECO:0000256" key="5">
    <source>
        <dbReference type="ARBA" id="ARBA00022723"/>
    </source>
</evidence>
<keyword evidence="10" id="KW-0648">Protein biosynthesis</keyword>
<dbReference type="PANTHER" id="PTHR11777:SF39">
    <property type="entry name" value="ALANINE--TRNA LIGASE, MITOCHONDRIAL"/>
    <property type="match status" value="1"/>
</dbReference>
<evidence type="ECO:0000313" key="15">
    <source>
        <dbReference type="EMBL" id="CAH0728617.1"/>
    </source>
</evidence>
<dbReference type="AlphaFoldDB" id="A0A8J9UZH6"/>
<dbReference type="GO" id="GO:0000049">
    <property type="term" value="F:tRNA binding"/>
    <property type="evidence" value="ECO:0007669"/>
    <property type="project" value="UniProtKB-KW"/>
</dbReference>
<dbReference type="InterPro" id="IPR045864">
    <property type="entry name" value="aa-tRNA-synth_II/BPL/LPL"/>
</dbReference>
<dbReference type="InterPro" id="IPR018165">
    <property type="entry name" value="Ala-tRNA-synth_IIc_core"/>
</dbReference>
<dbReference type="PROSITE" id="PS50860">
    <property type="entry name" value="AA_TRNA_LIGASE_II_ALA"/>
    <property type="match status" value="1"/>
</dbReference>
<keyword evidence="4" id="KW-0436">Ligase</keyword>
<keyword evidence="11" id="KW-0030">Aminoacyl-tRNA synthetase</keyword>
<evidence type="ECO:0000256" key="6">
    <source>
        <dbReference type="ARBA" id="ARBA00022741"/>
    </source>
</evidence>
<dbReference type="SUPFAM" id="SSF55186">
    <property type="entry name" value="ThrRS/AlaRS common domain"/>
    <property type="match status" value="1"/>
</dbReference>